<feature type="domain" description="CN hydrolase" evidence="3">
    <location>
        <begin position="15"/>
        <end position="341"/>
    </location>
</feature>
<dbReference type="GeneID" id="72066448"/>
<dbReference type="SUPFAM" id="SSF56317">
    <property type="entry name" value="Carbon-nitrogen hydrolase"/>
    <property type="match status" value="1"/>
</dbReference>
<evidence type="ECO:0000313" key="5">
    <source>
        <dbReference type="Proteomes" id="UP000829364"/>
    </source>
</evidence>
<keyword evidence="5" id="KW-1185">Reference proteome</keyword>
<proteinExistence type="predicted"/>
<accession>A0A9Q8VAX1</accession>
<dbReference type="EMBL" id="CP086356">
    <property type="protein sequence ID" value="UNI18212.1"/>
    <property type="molecule type" value="Genomic_DNA"/>
</dbReference>
<feature type="region of interest" description="Disordered" evidence="2">
    <location>
        <begin position="119"/>
        <end position="141"/>
    </location>
</feature>
<gene>
    <name evidence="4" type="ORF">JDV02_004494</name>
</gene>
<dbReference type="PANTHER" id="PTHR43674:SF16">
    <property type="entry name" value="CARBON-NITROGEN FAMILY, PUTATIVE (AFU_ORTHOLOGUE AFUA_5G02350)-RELATED"/>
    <property type="match status" value="1"/>
</dbReference>
<dbReference type="OrthoDB" id="412018at2759"/>
<dbReference type="PROSITE" id="PS50263">
    <property type="entry name" value="CN_HYDROLASE"/>
    <property type="match status" value="1"/>
</dbReference>
<dbReference type="Proteomes" id="UP000829364">
    <property type="component" value="Chromosome 3"/>
</dbReference>
<name>A0A9Q8VAX1_9HYPO</name>
<dbReference type="AlphaFoldDB" id="A0A9Q8VAX1"/>
<evidence type="ECO:0000313" key="4">
    <source>
        <dbReference type="EMBL" id="UNI18212.1"/>
    </source>
</evidence>
<dbReference type="InterPro" id="IPR050345">
    <property type="entry name" value="Aliph_Amidase/BUP"/>
</dbReference>
<evidence type="ECO:0000256" key="1">
    <source>
        <dbReference type="ARBA" id="ARBA00022801"/>
    </source>
</evidence>
<dbReference type="Gene3D" id="3.60.110.10">
    <property type="entry name" value="Carbon-nitrogen hydrolase"/>
    <property type="match status" value="1"/>
</dbReference>
<dbReference type="KEGG" id="ptkz:JDV02_004494"/>
<organism evidence="4 5">
    <name type="scientific">Purpureocillium takamizusanense</name>
    <dbReference type="NCBI Taxonomy" id="2060973"/>
    <lineage>
        <taxon>Eukaryota</taxon>
        <taxon>Fungi</taxon>
        <taxon>Dikarya</taxon>
        <taxon>Ascomycota</taxon>
        <taxon>Pezizomycotina</taxon>
        <taxon>Sordariomycetes</taxon>
        <taxon>Hypocreomycetidae</taxon>
        <taxon>Hypocreales</taxon>
        <taxon>Ophiocordycipitaceae</taxon>
        <taxon>Purpureocillium</taxon>
    </lineage>
</organism>
<dbReference type="CDD" id="cd07197">
    <property type="entry name" value="nitrilase"/>
    <property type="match status" value="1"/>
</dbReference>
<evidence type="ECO:0000259" key="3">
    <source>
        <dbReference type="PROSITE" id="PS50263"/>
    </source>
</evidence>
<feature type="compositionally biased region" description="Polar residues" evidence="2">
    <location>
        <begin position="125"/>
        <end position="141"/>
    </location>
</feature>
<keyword evidence="1" id="KW-0378">Hydrolase</keyword>
<reference evidence="4" key="1">
    <citation type="submission" date="2021-11" db="EMBL/GenBank/DDBJ databases">
        <title>Purpureocillium_takamizusanense_genome.</title>
        <authorList>
            <person name="Nguyen N.-H."/>
        </authorList>
    </citation>
    <scope>NUCLEOTIDE SEQUENCE</scope>
    <source>
        <strain evidence="4">PT3</strain>
    </source>
</reference>
<dbReference type="InterPro" id="IPR003010">
    <property type="entry name" value="C-N_Hydrolase"/>
</dbReference>
<dbReference type="GO" id="GO:0016811">
    <property type="term" value="F:hydrolase activity, acting on carbon-nitrogen (but not peptide) bonds, in linear amides"/>
    <property type="evidence" value="ECO:0007669"/>
    <property type="project" value="TreeGrafter"/>
</dbReference>
<dbReference type="RefSeq" id="XP_047841693.1">
    <property type="nucleotide sequence ID" value="XM_047985716.1"/>
</dbReference>
<sequence>MAETTATATATATQLKVAIIQLYAEPVQPARNFDRAAAFIRQAVAQHGAQLAVLPEYHLSGWAPEQPGFAATAALAPEYLARYRALARELRVAIVPGTILEEPQDDADDADDDVLGEEARGGKAQGTTTGNHKAASGSSRSSTGMLNTAYFIGPDGALVARYRKKNLWHPERPHLVPDAAAPHAAFDTPWGFRAGMLVCWDMAFPEAFRELVADGARVIVVPSFWLGAEGPSPDRDRVVMADGEGAGAAAADAMSTATATATASTTATERLFVESTCVTRAFENTAAIVYVNAGAPAGLPEGAVDGQGYEYLGLSQVAMPLRGALGKMGPSEGVQIVDIDFSVLDKAEEAYRVRQDIAREGWHYVRNMSVSAKKQDA</sequence>
<dbReference type="Pfam" id="PF00795">
    <property type="entry name" value="CN_hydrolase"/>
    <property type="match status" value="1"/>
</dbReference>
<evidence type="ECO:0000256" key="2">
    <source>
        <dbReference type="SAM" id="MobiDB-lite"/>
    </source>
</evidence>
<dbReference type="PANTHER" id="PTHR43674">
    <property type="entry name" value="NITRILASE C965.09-RELATED"/>
    <property type="match status" value="1"/>
</dbReference>
<protein>
    <recommendedName>
        <fullName evidence="3">CN hydrolase domain-containing protein</fullName>
    </recommendedName>
</protein>
<dbReference type="InterPro" id="IPR036526">
    <property type="entry name" value="C-N_Hydrolase_sf"/>
</dbReference>